<comment type="caution">
    <text evidence="1">The sequence shown here is derived from an EMBL/GenBank/DDBJ whole genome shotgun (WGS) entry which is preliminary data.</text>
</comment>
<proteinExistence type="predicted"/>
<gene>
    <name evidence="1" type="ORF">CYJ73_15190</name>
</gene>
<name>A0A2I1R6I8_9ACTN</name>
<evidence type="ECO:0000313" key="2">
    <source>
        <dbReference type="Proteomes" id="UP000234662"/>
    </source>
</evidence>
<organism evidence="1 2">
    <name type="scientific">Gordonia terrae</name>
    <dbReference type="NCBI Taxonomy" id="2055"/>
    <lineage>
        <taxon>Bacteria</taxon>
        <taxon>Bacillati</taxon>
        <taxon>Actinomycetota</taxon>
        <taxon>Actinomycetes</taxon>
        <taxon>Mycobacteriales</taxon>
        <taxon>Gordoniaceae</taxon>
        <taxon>Gordonia</taxon>
    </lineage>
</organism>
<accession>A0A2I1R6I8</accession>
<protein>
    <submittedName>
        <fullName evidence="1">Uncharacterized protein</fullName>
    </submittedName>
</protein>
<dbReference type="Proteomes" id="UP000234662">
    <property type="component" value="Unassembled WGS sequence"/>
</dbReference>
<dbReference type="AlphaFoldDB" id="A0A2I1R6I8"/>
<dbReference type="EMBL" id="PKJC01000011">
    <property type="protein sequence ID" value="PKZ64754.1"/>
    <property type="molecule type" value="Genomic_DNA"/>
</dbReference>
<reference evidence="1 2" key="1">
    <citation type="submission" date="2017-12" db="EMBL/GenBank/DDBJ databases">
        <title>Phylogenetic diversity of female urinary microbiome.</title>
        <authorList>
            <person name="Thomas-White K."/>
            <person name="Wolfe A.J."/>
        </authorList>
    </citation>
    <scope>NUCLEOTIDE SEQUENCE [LARGE SCALE GENOMIC DNA]</scope>
    <source>
        <strain evidence="1 2">UMB0777</strain>
    </source>
</reference>
<sequence>MLDKYELDYEPHKIEILAYACSQGTPTKLVSPSLSRFSTRAPKAGISFPGTRVHAQLQQDAGA</sequence>
<evidence type="ECO:0000313" key="1">
    <source>
        <dbReference type="EMBL" id="PKZ64754.1"/>
    </source>
</evidence>